<feature type="binding site" evidence="11">
    <location>
        <position position="280"/>
    </location>
    <ligand>
        <name>Mg(2+)</name>
        <dbReference type="ChEBI" id="CHEBI:18420"/>
    </ligand>
</feature>
<comment type="catalytic activity">
    <reaction evidence="9 10">
        <text>L-threonyl-[protein] + FAD = FMN-L-threonyl-[protein] + AMP + H(+)</text>
        <dbReference type="Rhea" id="RHEA:36847"/>
        <dbReference type="Rhea" id="RHEA-COMP:11060"/>
        <dbReference type="Rhea" id="RHEA-COMP:11061"/>
        <dbReference type="ChEBI" id="CHEBI:15378"/>
        <dbReference type="ChEBI" id="CHEBI:30013"/>
        <dbReference type="ChEBI" id="CHEBI:57692"/>
        <dbReference type="ChEBI" id="CHEBI:74257"/>
        <dbReference type="ChEBI" id="CHEBI:456215"/>
        <dbReference type="EC" id="2.7.1.180"/>
    </reaction>
</comment>
<keyword evidence="13" id="KW-1185">Reference proteome</keyword>
<evidence type="ECO:0000313" key="13">
    <source>
        <dbReference type="Proteomes" id="UP000199572"/>
    </source>
</evidence>
<dbReference type="STRING" id="390241.SAMN04488023_102168"/>
<dbReference type="EC" id="2.7.1.180" evidence="1 10"/>
<dbReference type="InterPro" id="IPR003374">
    <property type="entry name" value="ApbE-like_sf"/>
</dbReference>
<evidence type="ECO:0000256" key="10">
    <source>
        <dbReference type="PIRNR" id="PIRNR006268"/>
    </source>
</evidence>
<keyword evidence="6 10" id="KW-0274">FAD</keyword>
<keyword evidence="4 10" id="KW-0808">Transferase</keyword>
<dbReference type="InterPro" id="IPR024932">
    <property type="entry name" value="ApbE"/>
</dbReference>
<evidence type="ECO:0000256" key="5">
    <source>
        <dbReference type="ARBA" id="ARBA00022723"/>
    </source>
</evidence>
<evidence type="ECO:0000256" key="6">
    <source>
        <dbReference type="ARBA" id="ARBA00022827"/>
    </source>
</evidence>
<evidence type="ECO:0000313" key="12">
    <source>
        <dbReference type="EMBL" id="SEQ92760.1"/>
    </source>
</evidence>
<evidence type="ECO:0000256" key="7">
    <source>
        <dbReference type="ARBA" id="ARBA00022842"/>
    </source>
</evidence>
<evidence type="ECO:0000256" key="3">
    <source>
        <dbReference type="ARBA" id="ARBA00022630"/>
    </source>
</evidence>
<keyword evidence="5 10" id="KW-0479">Metal-binding</keyword>
<dbReference type="AlphaFoldDB" id="A0A1H9K103"/>
<dbReference type="Pfam" id="PF02424">
    <property type="entry name" value="ApbE"/>
    <property type="match status" value="1"/>
</dbReference>
<dbReference type="Proteomes" id="UP000199572">
    <property type="component" value="Unassembled WGS sequence"/>
</dbReference>
<comment type="similarity">
    <text evidence="10">Belongs to the ApbE family.</text>
</comment>
<evidence type="ECO:0000256" key="1">
    <source>
        <dbReference type="ARBA" id="ARBA00011955"/>
    </source>
</evidence>
<evidence type="ECO:0000256" key="11">
    <source>
        <dbReference type="PIRSR" id="PIRSR006268-2"/>
    </source>
</evidence>
<dbReference type="PANTHER" id="PTHR30040">
    <property type="entry name" value="THIAMINE BIOSYNTHESIS LIPOPROTEIN APBE"/>
    <property type="match status" value="1"/>
</dbReference>
<keyword evidence="7 10" id="KW-0460">Magnesium</keyword>
<evidence type="ECO:0000256" key="9">
    <source>
        <dbReference type="ARBA" id="ARBA00048540"/>
    </source>
</evidence>
<evidence type="ECO:0000256" key="8">
    <source>
        <dbReference type="ARBA" id="ARBA00031306"/>
    </source>
</evidence>
<evidence type="ECO:0000256" key="2">
    <source>
        <dbReference type="ARBA" id="ARBA00016337"/>
    </source>
</evidence>
<dbReference type="PANTHER" id="PTHR30040:SF2">
    <property type="entry name" value="FAD:PROTEIN FMN TRANSFERASE"/>
    <property type="match status" value="1"/>
</dbReference>
<dbReference type="Gene3D" id="3.10.520.10">
    <property type="entry name" value="ApbE-like domains"/>
    <property type="match status" value="1"/>
</dbReference>
<protein>
    <recommendedName>
        <fullName evidence="2 10">FAD:protein FMN transferase</fullName>
        <ecNumber evidence="1 10">2.7.1.180</ecNumber>
    </recommendedName>
    <alternativeName>
        <fullName evidence="8 10">Flavin transferase</fullName>
    </alternativeName>
</protein>
<dbReference type="EMBL" id="FOGG01000002">
    <property type="protein sequence ID" value="SEQ92760.1"/>
    <property type="molecule type" value="Genomic_DNA"/>
</dbReference>
<dbReference type="SUPFAM" id="SSF143631">
    <property type="entry name" value="ApbE-like"/>
    <property type="match status" value="1"/>
</dbReference>
<dbReference type="GO" id="GO:0016740">
    <property type="term" value="F:transferase activity"/>
    <property type="evidence" value="ECO:0007669"/>
    <property type="project" value="UniProtKB-UniRule"/>
</dbReference>
<accession>A0A1H9K103</accession>
<organism evidence="12 13">
    <name type="scientific">Pedobacter rhizosphaerae</name>
    <dbReference type="NCBI Taxonomy" id="390241"/>
    <lineage>
        <taxon>Bacteria</taxon>
        <taxon>Pseudomonadati</taxon>
        <taxon>Bacteroidota</taxon>
        <taxon>Sphingobacteriia</taxon>
        <taxon>Sphingobacteriales</taxon>
        <taxon>Sphingobacteriaceae</taxon>
        <taxon>Pedobacter</taxon>
    </lineage>
</organism>
<dbReference type="OrthoDB" id="9778595at2"/>
<sequence length="339" mass="38174">MYIRYLILFIPFFMAFFFKEEFKPYKISGYAQGTDYTITYYARDSIVTQKGIDSLLDVIDQSMSLYKKESLISRFNASNKGIQVDELMANVLKRSFEINQDTKGIFDITVAPLVQIWGFGPKQQQQEPDSAAIKQILKNVGMQYIHMDKNHLRKAKAEIKIDLNGIAQGYSVDLIAQYLEQKGIKTYLAELGGEIRVTGRKPDGSLMKIGIEGPDENGVPGIRHIASLDQGAITTSGNYRKFHQNGNKKITHLINPKTGYPLDNEMISVTVYAQNAITADGYDNTLMAMSLEEALAFVSKRKYLEAYFVYHRKDGTVADTLTTGFKKLLTDPIKPTTTP</sequence>
<keyword evidence="12" id="KW-0449">Lipoprotein</keyword>
<comment type="cofactor">
    <cofactor evidence="11">
        <name>Mg(2+)</name>
        <dbReference type="ChEBI" id="CHEBI:18420"/>
    </cofactor>
    <cofactor evidence="11">
        <name>Mn(2+)</name>
        <dbReference type="ChEBI" id="CHEBI:29035"/>
    </cofactor>
    <text evidence="11">Magnesium. Can also use manganese.</text>
</comment>
<feature type="binding site" evidence="11">
    <location>
        <position position="165"/>
    </location>
    <ligand>
        <name>Mg(2+)</name>
        <dbReference type="ChEBI" id="CHEBI:18420"/>
    </ligand>
</feature>
<dbReference type="PIRSF" id="PIRSF006268">
    <property type="entry name" value="ApbE"/>
    <property type="match status" value="1"/>
</dbReference>
<dbReference type="GO" id="GO:0046872">
    <property type="term" value="F:metal ion binding"/>
    <property type="evidence" value="ECO:0007669"/>
    <property type="project" value="UniProtKB-UniRule"/>
</dbReference>
<name>A0A1H9K103_9SPHI</name>
<evidence type="ECO:0000256" key="4">
    <source>
        <dbReference type="ARBA" id="ARBA00022679"/>
    </source>
</evidence>
<reference evidence="12 13" key="1">
    <citation type="submission" date="2016-10" db="EMBL/GenBank/DDBJ databases">
        <authorList>
            <person name="de Groot N.N."/>
        </authorList>
    </citation>
    <scope>NUCLEOTIDE SEQUENCE [LARGE SCALE GENOMIC DNA]</scope>
    <source>
        <strain evidence="12 13">DSM 18610</strain>
    </source>
</reference>
<proteinExistence type="inferred from homology"/>
<gene>
    <name evidence="12" type="ORF">SAMN04488023_102168</name>
</gene>
<keyword evidence="3 10" id="KW-0285">Flavoprotein</keyword>